<sequence length="420" mass="46205">MQRFSPPAEAEGLGKWLIWLRWCAIAAQVVVLGIVVFWLGLSVSLPVIASLFAFEVLSNAVLSWWVKSKPMPESTLAWIMAIDVILLSVLLQATGGPFNPFTLMYLVHVTIAALTLSFRWVAALSVVSLGAYGALFSPWLWDPHAHHMHHGAALTLHLEGMWWALAVTAILIILFVMGLRRHLAEQEDALRRVRELQEQESRLTALATLAAGAAHELATPLSTIAVVAKELELALQSERPELGEDARLVNFEVARCRRVLSQLSLDAGAMMGEASEPISVVELSTAIMEDLSDGERLRVEIDDDASSCWIYAPRAGLAQIVRGVVRNGLQAGESEVLLRFSKGEEGVVVLVKDEGKGMDAETKARIFEPFFTTREHGQGMGLGLFLAYRMIRDLGGQIHVESDLDSGTTVRIEIPCERRK</sequence>
<dbReference type="Pfam" id="PF02518">
    <property type="entry name" value="HATPase_c"/>
    <property type="match status" value="1"/>
</dbReference>
<evidence type="ECO:0000256" key="1">
    <source>
        <dbReference type="ARBA" id="ARBA00000085"/>
    </source>
</evidence>
<dbReference type="Proteomes" id="UP000321595">
    <property type="component" value="Chromosome"/>
</dbReference>
<evidence type="ECO:0000256" key="3">
    <source>
        <dbReference type="ARBA" id="ARBA00022553"/>
    </source>
</evidence>
<keyword evidence="3" id="KW-0597">Phosphoprotein</keyword>
<dbReference type="PRINTS" id="PR00344">
    <property type="entry name" value="BCTRLSENSOR"/>
</dbReference>
<dbReference type="InterPro" id="IPR036097">
    <property type="entry name" value="HisK_dim/P_sf"/>
</dbReference>
<keyword evidence="5" id="KW-0812">Transmembrane</keyword>
<evidence type="ECO:0000259" key="6">
    <source>
        <dbReference type="PROSITE" id="PS50109"/>
    </source>
</evidence>
<keyword evidence="4" id="KW-0175">Coiled coil</keyword>
<reference evidence="7 8" key="1">
    <citation type="submission" date="2019-08" db="EMBL/GenBank/DDBJ databases">
        <authorList>
            <person name="Liang Q."/>
        </authorList>
    </citation>
    <scope>NUCLEOTIDE SEQUENCE [LARGE SCALE GENOMIC DNA]</scope>
    <source>
        <strain evidence="7 8">V1718</strain>
    </source>
</reference>
<dbReference type="InterPro" id="IPR003661">
    <property type="entry name" value="HisK_dim/P_dom"/>
</dbReference>
<keyword evidence="5" id="KW-1133">Transmembrane helix</keyword>
<dbReference type="KEGG" id="bbae:FRD01_23025"/>
<dbReference type="Gene3D" id="3.30.565.10">
    <property type="entry name" value="Histidine kinase-like ATPase, C-terminal domain"/>
    <property type="match status" value="1"/>
</dbReference>
<feature type="domain" description="Histidine kinase" evidence="6">
    <location>
        <begin position="212"/>
        <end position="418"/>
    </location>
</feature>
<name>A0A5B8XX69_9DELT</name>
<evidence type="ECO:0000256" key="4">
    <source>
        <dbReference type="SAM" id="Coils"/>
    </source>
</evidence>
<evidence type="ECO:0000256" key="5">
    <source>
        <dbReference type="SAM" id="Phobius"/>
    </source>
</evidence>
<dbReference type="PANTHER" id="PTHR43065">
    <property type="entry name" value="SENSOR HISTIDINE KINASE"/>
    <property type="match status" value="1"/>
</dbReference>
<dbReference type="InterPro" id="IPR004358">
    <property type="entry name" value="Sig_transdc_His_kin-like_C"/>
</dbReference>
<feature type="coiled-coil region" evidence="4">
    <location>
        <begin position="179"/>
        <end position="206"/>
    </location>
</feature>
<dbReference type="SUPFAM" id="SSF55874">
    <property type="entry name" value="ATPase domain of HSP90 chaperone/DNA topoisomerase II/histidine kinase"/>
    <property type="match status" value="1"/>
</dbReference>
<dbReference type="InterPro" id="IPR036890">
    <property type="entry name" value="HATPase_C_sf"/>
</dbReference>
<dbReference type="InterPro" id="IPR003594">
    <property type="entry name" value="HATPase_dom"/>
</dbReference>
<dbReference type="RefSeq" id="WP_146963400.1">
    <property type="nucleotide sequence ID" value="NZ_CP042467.1"/>
</dbReference>
<protein>
    <recommendedName>
        <fullName evidence="2">histidine kinase</fullName>
        <ecNumber evidence="2">2.7.13.3</ecNumber>
    </recommendedName>
</protein>
<dbReference type="SMART" id="SM00388">
    <property type="entry name" value="HisKA"/>
    <property type="match status" value="1"/>
</dbReference>
<comment type="catalytic activity">
    <reaction evidence="1">
        <text>ATP + protein L-histidine = ADP + protein N-phospho-L-histidine.</text>
        <dbReference type="EC" id="2.7.13.3"/>
    </reaction>
</comment>
<keyword evidence="5" id="KW-0472">Membrane</keyword>
<dbReference type="EC" id="2.7.13.3" evidence="2"/>
<dbReference type="Gene3D" id="1.10.287.130">
    <property type="match status" value="1"/>
</dbReference>
<proteinExistence type="predicted"/>
<organism evidence="7 8">
    <name type="scientific">Microvenator marinus</name>
    <dbReference type="NCBI Taxonomy" id="2600177"/>
    <lineage>
        <taxon>Bacteria</taxon>
        <taxon>Deltaproteobacteria</taxon>
        <taxon>Bradymonadales</taxon>
        <taxon>Microvenatoraceae</taxon>
        <taxon>Microvenator</taxon>
    </lineage>
</organism>
<gene>
    <name evidence="7" type="ORF">FRD01_23025</name>
</gene>
<dbReference type="InterPro" id="IPR005467">
    <property type="entry name" value="His_kinase_dom"/>
</dbReference>
<keyword evidence="8" id="KW-1185">Reference proteome</keyword>
<dbReference type="EMBL" id="CP042467">
    <property type="protein sequence ID" value="QED30054.1"/>
    <property type="molecule type" value="Genomic_DNA"/>
</dbReference>
<accession>A0A5B8XX69</accession>
<keyword evidence="7" id="KW-0808">Transferase</keyword>
<keyword evidence="7" id="KW-0418">Kinase</keyword>
<dbReference type="AlphaFoldDB" id="A0A5B8XX69"/>
<evidence type="ECO:0000256" key="2">
    <source>
        <dbReference type="ARBA" id="ARBA00012438"/>
    </source>
</evidence>
<dbReference type="SUPFAM" id="SSF47384">
    <property type="entry name" value="Homodimeric domain of signal transducing histidine kinase"/>
    <property type="match status" value="1"/>
</dbReference>
<feature type="transmembrane region" description="Helical" evidence="5">
    <location>
        <begin position="47"/>
        <end position="66"/>
    </location>
</feature>
<dbReference type="GO" id="GO:0000155">
    <property type="term" value="F:phosphorelay sensor kinase activity"/>
    <property type="evidence" value="ECO:0007669"/>
    <property type="project" value="InterPro"/>
</dbReference>
<feature type="transmembrane region" description="Helical" evidence="5">
    <location>
        <begin position="161"/>
        <end position="179"/>
    </location>
</feature>
<dbReference type="SMART" id="SM00387">
    <property type="entry name" value="HATPase_c"/>
    <property type="match status" value="1"/>
</dbReference>
<feature type="transmembrane region" description="Helical" evidence="5">
    <location>
        <begin position="121"/>
        <end position="141"/>
    </location>
</feature>
<dbReference type="OrthoDB" id="9785252at2"/>
<evidence type="ECO:0000313" key="8">
    <source>
        <dbReference type="Proteomes" id="UP000321595"/>
    </source>
</evidence>
<evidence type="ECO:0000313" key="7">
    <source>
        <dbReference type="EMBL" id="QED30054.1"/>
    </source>
</evidence>
<feature type="transmembrane region" description="Helical" evidence="5">
    <location>
        <begin position="75"/>
        <end position="92"/>
    </location>
</feature>
<dbReference type="PROSITE" id="PS50109">
    <property type="entry name" value="HIS_KIN"/>
    <property type="match status" value="1"/>
</dbReference>
<feature type="transmembrane region" description="Helical" evidence="5">
    <location>
        <begin position="20"/>
        <end position="41"/>
    </location>
</feature>